<comment type="caution">
    <text evidence="5">The sequence shown here is derived from an EMBL/GenBank/DDBJ whole genome shotgun (WGS) entry which is preliminary data.</text>
</comment>
<gene>
    <name evidence="5" type="ORF">Amon01_000578500</name>
</gene>
<proteinExistence type="inferred from homology"/>
<dbReference type="AlphaFoldDB" id="A0A9W7DH64"/>
<dbReference type="SUPFAM" id="SSF56112">
    <property type="entry name" value="Protein kinase-like (PK-like)"/>
    <property type="match status" value="1"/>
</dbReference>
<organism evidence="5 6">
    <name type="scientific">Ambrosiozyma monospora</name>
    <name type="common">Yeast</name>
    <name type="synonym">Endomycopsis monosporus</name>
    <dbReference type="NCBI Taxonomy" id="43982"/>
    <lineage>
        <taxon>Eukaryota</taxon>
        <taxon>Fungi</taxon>
        <taxon>Dikarya</taxon>
        <taxon>Ascomycota</taxon>
        <taxon>Saccharomycotina</taxon>
        <taxon>Pichiomycetes</taxon>
        <taxon>Pichiales</taxon>
        <taxon>Pichiaceae</taxon>
        <taxon>Ambrosiozyma</taxon>
    </lineage>
</organism>
<feature type="compositionally biased region" description="Low complexity" evidence="4">
    <location>
        <begin position="34"/>
        <end position="45"/>
    </location>
</feature>
<accession>A0A9W7DH64</accession>
<comment type="similarity">
    <text evidence="2">Belongs to the choline/ethanolamine kinase family.</text>
</comment>
<dbReference type="Gene3D" id="3.30.200.20">
    <property type="entry name" value="Phosphorylase Kinase, domain 1"/>
    <property type="match status" value="1"/>
</dbReference>
<dbReference type="EMBL" id="BSXU01003362">
    <property type="protein sequence ID" value="GMG39969.1"/>
    <property type="molecule type" value="Genomic_DNA"/>
</dbReference>
<dbReference type="InterPro" id="IPR011009">
    <property type="entry name" value="Kinase-like_dom_sf"/>
</dbReference>
<name>A0A9W7DH64_AMBMO</name>
<comment type="pathway">
    <text evidence="1">Phospholipid metabolism; phosphatidylethanolamine biosynthesis; phosphatidylethanolamine from ethanolamine: step 1/3.</text>
</comment>
<dbReference type="Gene3D" id="3.90.1200.10">
    <property type="match status" value="1"/>
</dbReference>
<reference evidence="5" key="1">
    <citation type="submission" date="2023-04" db="EMBL/GenBank/DDBJ databases">
        <title>Ambrosiozyma monospora NBRC 1965.</title>
        <authorList>
            <person name="Ichikawa N."/>
            <person name="Sato H."/>
            <person name="Tonouchi N."/>
        </authorList>
    </citation>
    <scope>NUCLEOTIDE SEQUENCE</scope>
    <source>
        <strain evidence="5">NBRC 1965</strain>
    </source>
</reference>
<dbReference type="GO" id="GO:0004305">
    <property type="term" value="F:ethanolamine kinase activity"/>
    <property type="evidence" value="ECO:0007669"/>
    <property type="project" value="UniProtKB-EC"/>
</dbReference>
<evidence type="ECO:0000256" key="1">
    <source>
        <dbReference type="ARBA" id="ARBA00037883"/>
    </source>
</evidence>
<protein>
    <recommendedName>
        <fullName evidence="3">ethanolamine kinase</fullName>
        <ecNumber evidence="3">2.7.1.82</ecNumber>
    </recommendedName>
</protein>
<evidence type="ECO:0000313" key="6">
    <source>
        <dbReference type="Proteomes" id="UP001165063"/>
    </source>
</evidence>
<evidence type="ECO:0000256" key="3">
    <source>
        <dbReference type="ARBA" id="ARBA00038874"/>
    </source>
</evidence>
<dbReference type="GO" id="GO:0005737">
    <property type="term" value="C:cytoplasm"/>
    <property type="evidence" value="ECO:0007669"/>
    <property type="project" value="TreeGrafter"/>
</dbReference>
<dbReference type="Proteomes" id="UP001165063">
    <property type="component" value="Unassembled WGS sequence"/>
</dbReference>
<dbReference type="PANTHER" id="PTHR22603:SF66">
    <property type="entry name" value="ETHANOLAMINE KINASE"/>
    <property type="match status" value="1"/>
</dbReference>
<dbReference type="EC" id="2.7.1.82" evidence="3"/>
<evidence type="ECO:0000256" key="2">
    <source>
        <dbReference type="ARBA" id="ARBA00038211"/>
    </source>
</evidence>
<evidence type="ECO:0000313" key="5">
    <source>
        <dbReference type="EMBL" id="GMG39969.1"/>
    </source>
</evidence>
<dbReference type="OrthoDB" id="10267235at2759"/>
<sequence>MNPSHSMSTYCLISNGDLHFLPYNHNHNNHIPHTSDTTTTTVPNENENETDNDCSYPLQQHTKFTTPCLYSSFLNSKTVSSLSATPNVASYSGTGISISSSSLSDLSIDEEGADSQVAQLLNNYCTHAIYLPDYYIEPSNPIQQSEEIKKMLFKIFPHWNSNDHVQITRLTGGITNMLLECTRTDNSNPTVIEKVLVRTYGRGTNLIIDRDREFVSQLVINSVGLAPPIHARFGNGLVYGYISGRSLDYDELSSPLLYPLIASKLGQWHSAIKLSLIDDSLSKLKKRFHDKSTPAMPPKCSDLWSLTSHWIEICPEIEGLIKVCNDNKDIQQLMITHTTDNKNNNSSNNNNNSVRSILKAELDWVQSQISSKSPVVASHSDLLSGNIIIPNDISEALQNGSEATENLLNNKYSQGDQSPINFIDYEYMIKAPRAFDISNHFMEWQGFNCDKDLIPKPDINNKVMRIWCLNQ</sequence>
<dbReference type="GO" id="GO:0006646">
    <property type="term" value="P:phosphatidylethanolamine biosynthetic process"/>
    <property type="evidence" value="ECO:0007669"/>
    <property type="project" value="TreeGrafter"/>
</dbReference>
<evidence type="ECO:0000256" key="4">
    <source>
        <dbReference type="SAM" id="MobiDB-lite"/>
    </source>
</evidence>
<keyword evidence="6" id="KW-1185">Reference proteome</keyword>
<feature type="region of interest" description="Disordered" evidence="4">
    <location>
        <begin position="33"/>
        <end position="52"/>
    </location>
</feature>
<dbReference type="Pfam" id="PF01633">
    <property type="entry name" value="Choline_kinase"/>
    <property type="match status" value="1"/>
</dbReference>
<dbReference type="PANTHER" id="PTHR22603">
    <property type="entry name" value="CHOLINE/ETHANOALAMINE KINASE"/>
    <property type="match status" value="1"/>
</dbReference>